<proteinExistence type="predicted"/>
<evidence type="ECO:0000256" key="1">
    <source>
        <dbReference type="SAM" id="MobiDB-lite"/>
    </source>
</evidence>
<comment type="caution">
    <text evidence="2">The sequence shown here is derived from an EMBL/GenBank/DDBJ whole genome shotgun (WGS) entry which is preliminary data.</text>
</comment>
<accession>A0AAV3RB39</accession>
<dbReference type="Proteomes" id="UP001454036">
    <property type="component" value="Unassembled WGS sequence"/>
</dbReference>
<organism evidence="2 3">
    <name type="scientific">Lithospermum erythrorhizon</name>
    <name type="common">Purple gromwell</name>
    <name type="synonym">Lithospermum officinale var. erythrorhizon</name>
    <dbReference type="NCBI Taxonomy" id="34254"/>
    <lineage>
        <taxon>Eukaryota</taxon>
        <taxon>Viridiplantae</taxon>
        <taxon>Streptophyta</taxon>
        <taxon>Embryophyta</taxon>
        <taxon>Tracheophyta</taxon>
        <taxon>Spermatophyta</taxon>
        <taxon>Magnoliopsida</taxon>
        <taxon>eudicotyledons</taxon>
        <taxon>Gunneridae</taxon>
        <taxon>Pentapetalae</taxon>
        <taxon>asterids</taxon>
        <taxon>lamiids</taxon>
        <taxon>Boraginales</taxon>
        <taxon>Boraginaceae</taxon>
        <taxon>Boraginoideae</taxon>
        <taxon>Lithospermeae</taxon>
        <taxon>Lithospermum</taxon>
    </lineage>
</organism>
<dbReference type="AlphaFoldDB" id="A0AAV3RB39"/>
<evidence type="ECO:0000313" key="2">
    <source>
        <dbReference type="EMBL" id="GAA0171567.1"/>
    </source>
</evidence>
<evidence type="ECO:0000313" key="3">
    <source>
        <dbReference type="Proteomes" id="UP001454036"/>
    </source>
</evidence>
<reference evidence="2 3" key="1">
    <citation type="submission" date="2024-01" db="EMBL/GenBank/DDBJ databases">
        <title>The complete chloroplast genome sequence of Lithospermum erythrorhizon: insights into the phylogenetic relationship among Boraginaceae species and the maternal lineages of purple gromwells.</title>
        <authorList>
            <person name="Okada T."/>
            <person name="Watanabe K."/>
        </authorList>
    </citation>
    <scope>NUCLEOTIDE SEQUENCE [LARGE SCALE GENOMIC DNA]</scope>
</reference>
<name>A0AAV3RB39_LITER</name>
<dbReference type="EMBL" id="BAABME010007729">
    <property type="protein sequence ID" value="GAA0171567.1"/>
    <property type="molecule type" value="Genomic_DNA"/>
</dbReference>
<protein>
    <submittedName>
        <fullName evidence="2">Uncharacterized protein</fullName>
    </submittedName>
</protein>
<sequence>MHKPNKSKKAYGPRAIRPEQSRKQVSGKGPRARPNSPKAPNPFSAKASQPPLPSAYIVSKKVEGVPQSNDLVHILSSVLAYALADSSASREAQRKEKEEATRVVIKALVGLLRSVVVSPCA</sequence>
<feature type="compositionally biased region" description="Basic residues" evidence="1">
    <location>
        <begin position="1"/>
        <end position="11"/>
    </location>
</feature>
<gene>
    <name evidence="2" type="ORF">LIER_25566</name>
</gene>
<feature type="region of interest" description="Disordered" evidence="1">
    <location>
        <begin position="1"/>
        <end position="50"/>
    </location>
</feature>
<keyword evidence="3" id="KW-1185">Reference proteome</keyword>